<evidence type="ECO:0000313" key="2">
    <source>
        <dbReference type="EMBL" id="ANU15146.1"/>
    </source>
</evidence>
<dbReference type="AlphaFoldDB" id="A0A1C7DUF9"/>
<gene>
    <name evidence="2" type="ORF">BBI08_15400</name>
</gene>
<reference evidence="2" key="1">
    <citation type="submission" date="2016-10" db="EMBL/GenBank/DDBJ databases">
        <authorList>
            <person name="de Groot N.N."/>
        </authorList>
    </citation>
    <scope>NUCLEOTIDE SEQUENCE</scope>
    <source>
        <strain evidence="2">DSM 24743</strain>
    </source>
</reference>
<proteinExistence type="predicted"/>
<protein>
    <submittedName>
        <fullName evidence="2">Uncharacterized protein</fullName>
    </submittedName>
</protein>
<keyword evidence="3" id="KW-1185">Reference proteome</keyword>
<dbReference type="EMBL" id="CP016537">
    <property type="protein sequence ID" value="ANU15146.1"/>
    <property type="molecule type" value="Genomic_DNA"/>
</dbReference>
<feature type="coiled-coil region" evidence="1">
    <location>
        <begin position="16"/>
        <end position="67"/>
    </location>
</feature>
<sequence>MKRIEAAKQLILAEKLKHYNERLADIERDLDFFYKESIDDEESLKVIQDLKKNVERLKIIKNREKQETVV</sequence>
<dbReference type="STRING" id="1215089.BBI08_15400"/>
<organism evidence="2 3">
    <name type="scientific">Planococcus halocryophilus</name>
    <dbReference type="NCBI Taxonomy" id="1215089"/>
    <lineage>
        <taxon>Bacteria</taxon>
        <taxon>Bacillati</taxon>
        <taxon>Bacillota</taxon>
        <taxon>Bacilli</taxon>
        <taxon>Bacillales</taxon>
        <taxon>Caryophanaceae</taxon>
        <taxon>Planococcus</taxon>
    </lineage>
</organism>
<name>A0A1C7DUF9_9BACL</name>
<evidence type="ECO:0000313" key="3">
    <source>
        <dbReference type="Proteomes" id="UP000092687"/>
    </source>
</evidence>
<dbReference type="Proteomes" id="UP000092687">
    <property type="component" value="Chromosome"/>
</dbReference>
<dbReference type="OrthoDB" id="2428518at2"/>
<accession>A0A1C7DUF9</accession>
<keyword evidence="1" id="KW-0175">Coiled coil</keyword>
<dbReference type="KEGG" id="phc:BBI08_15400"/>
<dbReference type="RefSeq" id="WP_008497376.1">
    <property type="nucleotide sequence ID" value="NZ_CP016537.2"/>
</dbReference>
<evidence type="ECO:0000256" key="1">
    <source>
        <dbReference type="SAM" id="Coils"/>
    </source>
</evidence>